<protein>
    <submittedName>
        <fullName evidence="1">Uncharacterized protein</fullName>
    </submittedName>
</protein>
<keyword evidence="2" id="KW-1185">Reference proteome</keyword>
<comment type="caution">
    <text evidence="1">The sequence shown here is derived from an EMBL/GenBank/DDBJ whole genome shotgun (WGS) entry which is preliminary data.</text>
</comment>
<reference evidence="1 2" key="1">
    <citation type="submission" date="2020-03" db="EMBL/GenBank/DDBJ databases">
        <title>Two novel Motilibacter sp.</title>
        <authorList>
            <person name="Liu S."/>
        </authorList>
    </citation>
    <scope>NUCLEOTIDE SEQUENCE [LARGE SCALE GENOMIC DNA]</scope>
    <source>
        <strain evidence="1 2">E257</strain>
    </source>
</reference>
<gene>
    <name evidence="1" type="ORF">G9H71_20410</name>
</gene>
<proteinExistence type="predicted"/>
<organism evidence="1 2">
    <name type="scientific">Motilibacter deserti</name>
    <dbReference type="NCBI Taxonomy" id="2714956"/>
    <lineage>
        <taxon>Bacteria</taxon>
        <taxon>Bacillati</taxon>
        <taxon>Actinomycetota</taxon>
        <taxon>Actinomycetes</taxon>
        <taxon>Motilibacterales</taxon>
        <taxon>Motilibacteraceae</taxon>
        <taxon>Motilibacter</taxon>
    </lineage>
</organism>
<evidence type="ECO:0000313" key="1">
    <source>
        <dbReference type="EMBL" id="NHC16152.1"/>
    </source>
</evidence>
<dbReference type="Proteomes" id="UP000800981">
    <property type="component" value="Unassembled WGS sequence"/>
</dbReference>
<dbReference type="RefSeq" id="WP_166284618.1">
    <property type="nucleotide sequence ID" value="NZ_JAANNP010000099.1"/>
</dbReference>
<dbReference type="EMBL" id="JAANNP010000099">
    <property type="protein sequence ID" value="NHC16152.1"/>
    <property type="molecule type" value="Genomic_DNA"/>
</dbReference>
<accession>A0ABX0GYR9</accession>
<sequence>MTDPLLAARALLLHDLAARGTADADVLALVEEVVEGRRWWVSTWPQGSEFVAGQLAQDLQDRLLDEAGHRWPGCPLHEDEHELRVEPELGPDPHWVCEDAGAVVAPLGAL</sequence>
<name>A0ABX0GYR9_9ACTN</name>
<evidence type="ECO:0000313" key="2">
    <source>
        <dbReference type="Proteomes" id="UP000800981"/>
    </source>
</evidence>